<feature type="domain" description="Nuclear receptor" evidence="13">
    <location>
        <begin position="111"/>
        <end position="186"/>
    </location>
</feature>
<feature type="region of interest" description="Disordered" evidence="12">
    <location>
        <begin position="41"/>
        <end position="70"/>
    </location>
</feature>
<gene>
    <name evidence="15" type="ORF">VCS650_LOCUS24113</name>
</gene>
<evidence type="ECO:0000256" key="1">
    <source>
        <dbReference type="ARBA" id="ARBA00004123"/>
    </source>
</evidence>
<dbReference type="GO" id="GO:0003700">
    <property type="term" value="F:DNA-binding transcription factor activity"/>
    <property type="evidence" value="ECO:0007669"/>
    <property type="project" value="InterPro"/>
</dbReference>
<evidence type="ECO:0000256" key="12">
    <source>
        <dbReference type="SAM" id="MobiDB-lite"/>
    </source>
</evidence>
<organism evidence="15 16">
    <name type="scientific">Adineta steineri</name>
    <dbReference type="NCBI Taxonomy" id="433720"/>
    <lineage>
        <taxon>Eukaryota</taxon>
        <taxon>Metazoa</taxon>
        <taxon>Spiralia</taxon>
        <taxon>Gnathifera</taxon>
        <taxon>Rotifera</taxon>
        <taxon>Eurotatoria</taxon>
        <taxon>Bdelloidea</taxon>
        <taxon>Adinetida</taxon>
        <taxon>Adinetidae</taxon>
        <taxon>Adineta</taxon>
    </lineage>
</organism>
<dbReference type="Pfam" id="PF00105">
    <property type="entry name" value="zf-C4"/>
    <property type="match status" value="1"/>
</dbReference>
<dbReference type="GO" id="GO:0005634">
    <property type="term" value="C:nucleus"/>
    <property type="evidence" value="ECO:0007669"/>
    <property type="project" value="UniProtKB-SubCell"/>
</dbReference>
<dbReference type="EMBL" id="CAJNON010000292">
    <property type="protein sequence ID" value="CAF1174401.1"/>
    <property type="molecule type" value="Genomic_DNA"/>
</dbReference>
<dbReference type="InterPro" id="IPR013088">
    <property type="entry name" value="Znf_NHR/GATA"/>
</dbReference>
<evidence type="ECO:0000313" key="15">
    <source>
        <dbReference type="EMBL" id="CAF1174401.1"/>
    </source>
</evidence>
<evidence type="ECO:0000256" key="10">
    <source>
        <dbReference type="ARBA" id="ARBA00023242"/>
    </source>
</evidence>
<dbReference type="SUPFAM" id="SSF57716">
    <property type="entry name" value="Glucocorticoid receptor-like (DNA-binding domain)"/>
    <property type="match status" value="1"/>
</dbReference>
<dbReference type="InterPro" id="IPR050274">
    <property type="entry name" value="Nuclear_hormone_rcpt_NR2"/>
</dbReference>
<sequence>MLYISFAFGSPMTLMNHHHHQQQYIPPSWTTADNNTRFLSIDSQQQQQQQQQQQHCRPTFSNETNNNQYNLSSHIQPKLEPNNIIINGNNDTLIDDQRTDTHSSMINDKQTVECVVCGDKSSGKHYGQYTCEGCKSFFKRSVRRNLNYTCRGNRKCPIDTHHRNQCQYCRFSRCLKMGMRREAVQRGRVPSVSNTYGHFTFPPDAHNYLNNYISHLVRAESYSFISNRLQSSSTPAAGSSSNSNSSTSSDNNNNSNVITMDNACELAASLLFGAVEWARNIPFFRELTLNDQCLLLQVTWNELFLLNASQCNMPIQATQLLILNGIHNNTIDSDKVQTYLDQTRKFQEQVEKFKLMHLDHAEYSCLKAIILFTPDAPGLSDPGHIDNLQEKSVLALEEYIKSQYPSHMNRFGKLLLRLPSLKLVSSHVIKEIFFVRLVGKTPIESLIRDMLLTNNTFPNGTVSTAASSSSSSSTTTTAATAATTTPAFNINSTQVSNQYSSYPQ</sequence>
<dbReference type="SMART" id="SM00430">
    <property type="entry name" value="HOLI"/>
    <property type="match status" value="1"/>
</dbReference>
<feature type="region of interest" description="Disordered" evidence="12">
    <location>
        <begin position="233"/>
        <end position="254"/>
    </location>
</feature>
<dbReference type="AlphaFoldDB" id="A0A814UJN2"/>
<dbReference type="CDD" id="cd06958">
    <property type="entry name" value="NR_DBD_COUP_TF"/>
    <property type="match status" value="1"/>
</dbReference>
<proteinExistence type="inferred from homology"/>
<evidence type="ECO:0000256" key="5">
    <source>
        <dbReference type="ARBA" id="ARBA00022833"/>
    </source>
</evidence>
<evidence type="ECO:0000259" key="13">
    <source>
        <dbReference type="PROSITE" id="PS51030"/>
    </source>
</evidence>
<dbReference type="InterPro" id="IPR000536">
    <property type="entry name" value="Nucl_hrmn_rcpt_lig-bd"/>
</dbReference>
<dbReference type="SUPFAM" id="SSF48508">
    <property type="entry name" value="Nuclear receptor ligand-binding domain"/>
    <property type="match status" value="1"/>
</dbReference>
<dbReference type="PROSITE" id="PS00031">
    <property type="entry name" value="NUCLEAR_REC_DBD_1"/>
    <property type="match status" value="1"/>
</dbReference>
<dbReference type="GO" id="GO:0043565">
    <property type="term" value="F:sequence-specific DNA binding"/>
    <property type="evidence" value="ECO:0007669"/>
    <property type="project" value="InterPro"/>
</dbReference>
<dbReference type="FunFam" id="1.10.565.10:FF:000011">
    <property type="entry name" value="Nuclear receptor subfamily 5, group A, member 2"/>
    <property type="match status" value="1"/>
</dbReference>
<dbReference type="GO" id="GO:0008270">
    <property type="term" value="F:zinc ion binding"/>
    <property type="evidence" value="ECO:0007669"/>
    <property type="project" value="UniProtKB-KW"/>
</dbReference>
<evidence type="ECO:0000256" key="7">
    <source>
        <dbReference type="ARBA" id="ARBA00023125"/>
    </source>
</evidence>
<evidence type="ECO:0000256" key="2">
    <source>
        <dbReference type="ARBA" id="ARBA00006421"/>
    </source>
</evidence>
<evidence type="ECO:0000313" key="16">
    <source>
        <dbReference type="Proteomes" id="UP000663891"/>
    </source>
</evidence>
<keyword evidence="6 11" id="KW-0805">Transcription regulation</keyword>
<dbReference type="InterPro" id="IPR035500">
    <property type="entry name" value="NHR-like_dom_sf"/>
</dbReference>
<name>A0A814UJN2_9BILA</name>
<keyword evidence="5 11" id="KW-0862">Zinc</keyword>
<dbReference type="Pfam" id="PF00104">
    <property type="entry name" value="Hormone_recep"/>
    <property type="match status" value="1"/>
</dbReference>
<evidence type="ECO:0000256" key="4">
    <source>
        <dbReference type="ARBA" id="ARBA00022771"/>
    </source>
</evidence>
<comment type="caution">
    <text evidence="15">The sequence shown here is derived from an EMBL/GenBank/DDBJ whole genome shotgun (WGS) entry which is preliminary data.</text>
</comment>
<dbReference type="Proteomes" id="UP000663891">
    <property type="component" value="Unassembled WGS sequence"/>
</dbReference>
<evidence type="ECO:0000256" key="3">
    <source>
        <dbReference type="ARBA" id="ARBA00022723"/>
    </source>
</evidence>
<keyword evidence="7 11" id="KW-0238">DNA-binding</keyword>
<keyword evidence="10 11" id="KW-0539">Nucleus</keyword>
<comment type="similarity">
    <text evidence="2">Belongs to the nuclear hormone receptor family. NR2 subfamily.</text>
</comment>
<dbReference type="PRINTS" id="PR01282">
    <property type="entry name" value="COUPTNFACTOR"/>
</dbReference>
<dbReference type="PRINTS" id="PR00047">
    <property type="entry name" value="STROIDFINGER"/>
</dbReference>
<comment type="subcellular location">
    <subcellularLocation>
        <location evidence="1 11">Nucleus</location>
    </subcellularLocation>
</comment>
<keyword evidence="4 11" id="KW-0863">Zinc-finger</keyword>
<dbReference type="InterPro" id="IPR001628">
    <property type="entry name" value="Znf_hrmn_rcpt"/>
</dbReference>
<evidence type="ECO:0000256" key="8">
    <source>
        <dbReference type="ARBA" id="ARBA00023163"/>
    </source>
</evidence>
<evidence type="ECO:0000256" key="9">
    <source>
        <dbReference type="ARBA" id="ARBA00023170"/>
    </source>
</evidence>
<feature type="domain" description="NR LBD" evidence="14">
    <location>
        <begin position="208"/>
        <end position="454"/>
    </location>
</feature>
<protein>
    <submittedName>
        <fullName evidence="15">Uncharacterized protein</fullName>
    </submittedName>
</protein>
<dbReference type="PROSITE" id="PS51843">
    <property type="entry name" value="NR_LBD"/>
    <property type="match status" value="1"/>
</dbReference>
<dbReference type="PANTHER" id="PTHR24083">
    <property type="entry name" value="NUCLEAR HORMONE RECEPTOR"/>
    <property type="match status" value="1"/>
</dbReference>
<evidence type="ECO:0000256" key="11">
    <source>
        <dbReference type="RuleBase" id="RU004334"/>
    </source>
</evidence>
<keyword evidence="8 11" id="KW-0804">Transcription</keyword>
<evidence type="ECO:0000259" key="14">
    <source>
        <dbReference type="PROSITE" id="PS51843"/>
    </source>
</evidence>
<evidence type="ECO:0000256" key="6">
    <source>
        <dbReference type="ARBA" id="ARBA00023015"/>
    </source>
</evidence>
<dbReference type="SMART" id="SM00399">
    <property type="entry name" value="ZnF_C4"/>
    <property type="match status" value="1"/>
</dbReference>
<dbReference type="PROSITE" id="PS51030">
    <property type="entry name" value="NUCLEAR_REC_DBD_2"/>
    <property type="match status" value="1"/>
</dbReference>
<feature type="compositionally biased region" description="Low complexity" evidence="12">
    <location>
        <begin position="44"/>
        <end position="54"/>
    </location>
</feature>
<dbReference type="OrthoDB" id="5873264at2759"/>
<dbReference type="FunFam" id="3.30.50.10:FF:000016">
    <property type="entry name" value="Nuclear receptor subfamily 2 group F member 1"/>
    <property type="match status" value="1"/>
</dbReference>
<dbReference type="PRINTS" id="PR00398">
    <property type="entry name" value="STRDHORMONER"/>
</dbReference>
<dbReference type="Gene3D" id="3.30.50.10">
    <property type="entry name" value="Erythroid Transcription Factor GATA-1, subunit A"/>
    <property type="match status" value="1"/>
</dbReference>
<dbReference type="Gene3D" id="1.10.565.10">
    <property type="entry name" value="Retinoid X Receptor"/>
    <property type="match status" value="1"/>
</dbReference>
<feature type="compositionally biased region" description="Polar residues" evidence="12">
    <location>
        <begin position="55"/>
        <end position="70"/>
    </location>
</feature>
<dbReference type="InterPro" id="IPR001723">
    <property type="entry name" value="Nuclear_hrmn_rcpt"/>
</dbReference>
<accession>A0A814UJN2</accession>
<keyword evidence="9 11" id="KW-0675">Receptor</keyword>
<keyword evidence="3 11" id="KW-0479">Metal-binding</keyword>
<reference evidence="15" key="1">
    <citation type="submission" date="2021-02" db="EMBL/GenBank/DDBJ databases">
        <authorList>
            <person name="Nowell W R."/>
        </authorList>
    </citation>
    <scope>NUCLEOTIDE SEQUENCE</scope>
</reference>